<feature type="compositionally biased region" description="Basic and acidic residues" evidence="1">
    <location>
        <begin position="317"/>
        <end position="343"/>
    </location>
</feature>
<dbReference type="Proteomes" id="UP000054270">
    <property type="component" value="Unassembled WGS sequence"/>
</dbReference>
<dbReference type="AlphaFoldDB" id="A0A0D2Q513"/>
<accession>A0A0D2Q513</accession>
<gene>
    <name evidence="2" type="ORF">HYPSUDRAFT_36360</name>
</gene>
<evidence type="ECO:0000313" key="2">
    <source>
        <dbReference type="EMBL" id="KJA26640.1"/>
    </source>
</evidence>
<proteinExistence type="predicted"/>
<dbReference type="EMBL" id="KN817527">
    <property type="protein sequence ID" value="KJA26640.1"/>
    <property type="molecule type" value="Genomic_DNA"/>
</dbReference>
<keyword evidence="3" id="KW-1185">Reference proteome</keyword>
<sequence length="425" mass="45918">MPDYSMLNNIFDPCTTGLTQLELPDFTLLDDTFNNILIQETPQTPDYSLLDDTFDNVLNADFLAYGGAPPSYDYHSESPASSVSSNTSPSFAPIHDHESYLDLTTNCLPAPNDIDSPTFGSYPALYTYSSPSTSESSTTSPNTAPGLFDSGFDLISAYPTYSDYSVSQYDDAVNGPWNASSPRDISPPSTSYGSCLNIALGYFCFCGGKLGIDGTCEAQAPDSSFVSQGVDWAPIVPAEDPNTQNNTNPQQTCHEQSVWDINSFCDEGIEPFTKISDHDTGAGPSTGSSVAAAMLDIGQARHGQSRVDRATNVSTAQEERRGNGKRKAMDATDAPESSKRLRLDPSAQSMDDITAAQPVEDPASRLGNFCQKRIRSDFRLILPPETTNGSEGLLSGASPLFMTQKFERKGTFTMRHTVIARDGHN</sequence>
<feature type="region of interest" description="Disordered" evidence="1">
    <location>
        <begin position="300"/>
        <end position="347"/>
    </location>
</feature>
<evidence type="ECO:0000256" key="1">
    <source>
        <dbReference type="SAM" id="MobiDB-lite"/>
    </source>
</evidence>
<organism evidence="2 3">
    <name type="scientific">Hypholoma sublateritium (strain FD-334 SS-4)</name>
    <dbReference type="NCBI Taxonomy" id="945553"/>
    <lineage>
        <taxon>Eukaryota</taxon>
        <taxon>Fungi</taxon>
        <taxon>Dikarya</taxon>
        <taxon>Basidiomycota</taxon>
        <taxon>Agaricomycotina</taxon>
        <taxon>Agaricomycetes</taxon>
        <taxon>Agaricomycetidae</taxon>
        <taxon>Agaricales</taxon>
        <taxon>Agaricineae</taxon>
        <taxon>Strophariaceae</taxon>
        <taxon>Hypholoma</taxon>
    </lineage>
</organism>
<name>A0A0D2Q513_HYPSF</name>
<evidence type="ECO:0000313" key="3">
    <source>
        <dbReference type="Proteomes" id="UP000054270"/>
    </source>
</evidence>
<reference evidence="3" key="1">
    <citation type="submission" date="2014-04" db="EMBL/GenBank/DDBJ databases">
        <title>Evolutionary Origins and Diversification of the Mycorrhizal Mutualists.</title>
        <authorList>
            <consortium name="DOE Joint Genome Institute"/>
            <consortium name="Mycorrhizal Genomics Consortium"/>
            <person name="Kohler A."/>
            <person name="Kuo A."/>
            <person name="Nagy L.G."/>
            <person name="Floudas D."/>
            <person name="Copeland A."/>
            <person name="Barry K.W."/>
            <person name="Cichocki N."/>
            <person name="Veneault-Fourrey C."/>
            <person name="LaButti K."/>
            <person name="Lindquist E.A."/>
            <person name="Lipzen A."/>
            <person name="Lundell T."/>
            <person name="Morin E."/>
            <person name="Murat C."/>
            <person name="Riley R."/>
            <person name="Ohm R."/>
            <person name="Sun H."/>
            <person name="Tunlid A."/>
            <person name="Henrissat B."/>
            <person name="Grigoriev I.V."/>
            <person name="Hibbett D.S."/>
            <person name="Martin F."/>
        </authorList>
    </citation>
    <scope>NUCLEOTIDE SEQUENCE [LARGE SCALE GENOMIC DNA]</scope>
    <source>
        <strain evidence="3">FD-334 SS-4</strain>
    </source>
</reference>
<protein>
    <submittedName>
        <fullName evidence="2">Uncharacterized protein</fullName>
    </submittedName>
</protein>